<evidence type="ECO:0000259" key="1">
    <source>
        <dbReference type="PROSITE" id="PS51411"/>
    </source>
</evidence>
<reference evidence="2 3" key="1">
    <citation type="submission" date="2020-04" db="EMBL/GenBank/DDBJ databases">
        <title>Novel Paenibacillus strain UniB2 isolated from commercial digestive syrup.</title>
        <authorList>
            <person name="Thorat V."/>
            <person name="Kirdat K."/>
            <person name="Tiwarekar B."/>
            <person name="Yadav A."/>
        </authorList>
    </citation>
    <scope>NUCLEOTIDE SEQUENCE [LARGE SCALE GENOMIC DNA]</scope>
    <source>
        <strain evidence="2 3">UniB2</strain>
    </source>
</reference>
<dbReference type="PROSITE" id="PS51411">
    <property type="entry name" value="PSP1_C"/>
    <property type="match status" value="1"/>
</dbReference>
<feature type="domain" description="PSP1 C-terminal" evidence="1">
    <location>
        <begin position="61"/>
        <end position="146"/>
    </location>
</feature>
<dbReference type="AlphaFoldDB" id="A0A6H2GS40"/>
<proteinExistence type="predicted"/>
<keyword evidence="3" id="KW-1185">Reference proteome</keyword>
<dbReference type="InterPro" id="IPR047767">
    <property type="entry name" value="PSP1-like"/>
</dbReference>
<dbReference type="NCBIfam" id="NF041131">
    <property type="entry name" value="RicT_YaaT_fam"/>
    <property type="match status" value="1"/>
</dbReference>
<sequence>MYNVVGVRFKKAGKIYYFDPVDHPVGTDHHVIVETARGVEYGKVVVGQKQVDESDVVLPLKKVIRIASEQDAKVVEENRSAAQNAFATCLDKIRAHGLKMKLVDVEFTFDRNKIIFYFTAEGRIDFRELVKDLASVFRTRIELRQIGVRDEAKMLGGIGPCGRVLCCSSWLGDFDPVSIKMAKDQSLSLNPTKISGLCGRLMCCLKFEHDNYESIREEMPSVGKTVVTSHGEGRVTGINASSKKVFVQLFDQGGRPKEMPIDEVVVK</sequence>
<name>A0A6H2GS40_9BACL</name>
<dbReference type="RefSeq" id="WP_168905859.1">
    <property type="nucleotide sequence ID" value="NZ_CP051428.1"/>
</dbReference>
<evidence type="ECO:0000313" key="2">
    <source>
        <dbReference type="EMBL" id="QJC50169.1"/>
    </source>
</evidence>
<dbReference type="GO" id="GO:0005737">
    <property type="term" value="C:cytoplasm"/>
    <property type="evidence" value="ECO:0007669"/>
    <property type="project" value="TreeGrafter"/>
</dbReference>
<dbReference type="KEGG" id="palr:HGI30_00105"/>
<dbReference type="EMBL" id="CP051428">
    <property type="protein sequence ID" value="QJC50169.1"/>
    <property type="molecule type" value="Genomic_DNA"/>
</dbReference>
<protein>
    <submittedName>
        <fullName evidence="2">Stage 0 sporulation family protein</fullName>
    </submittedName>
</protein>
<dbReference type="Pfam" id="PF04468">
    <property type="entry name" value="PSP1"/>
    <property type="match status" value="1"/>
</dbReference>
<organism evidence="2 3">
    <name type="scientific">Paenibacillus albicereus</name>
    <dbReference type="NCBI Taxonomy" id="2726185"/>
    <lineage>
        <taxon>Bacteria</taxon>
        <taxon>Bacillati</taxon>
        <taxon>Bacillota</taxon>
        <taxon>Bacilli</taxon>
        <taxon>Bacillales</taxon>
        <taxon>Paenibacillaceae</taxon>
        <taxon>Paenibacillus</taxon>
    </lineage>
</organism>
<accession>A0A6H2GS40</accession>
<gene>
    <name evidence="2" type="ORF">HGI30_00105</name>
</gene>
<dbReference type="Proteomes" id="UP000502136">
    <property type="component" value="Chromosome"/>
</dbReference>
<evidence type="ECO:0000313" key="3">
    <source>
        <dbReference type="Proteomes" id="UP000502136"/>
    </source>
</evidence>
<dbReference type="InterPro" id="IPR007557">
    <property type="entry name" value="PSP1_C"/>
</dbReference>
<dbReference type="PANTHER" id="PTHR43830:SF3">
    <property type="entry name" value="PROTEIN PSP1"/>
    <property type="match status" value="1"/>
</dbReference>
<dbReference type="PANTHER" id="PTHR43830">
    <property type="entry name" value="PROTEIN PSP1"/>
    <property type="match status" value="1"/>
</dbReference>